<dbReference type="InterPro" id="IPR011330">
    <property type="entry name" value="Glyco_hydro/deAcase_b/a-brl"/>
</dbReference>
<protein>
    <submittedName>
        <fullName evidence="6">Chitin deacetylase 1</fullName>
    </submittedName>
</protein>
<dbReference type="GO" id="GO:0005576">
    <property type="term" value="C:extracellular region"/>
    <property type="evidence" value="ECO:0007669"/>
    <property type="project" value="InterPro"/>
</dbReference>
<dbReference type="Gene3D" id="2.170.140.10">
    <property type="entry name" value="Chitin binding domain"/>
    <property type="match status" value="1"/>
</dbReference>
<dbReference type="InterPro" id="IPR002557">
    <property type="entry name" value="Chitin-bd_dom"/>
</dbReference>
<keyword evidence="5" id="KW-1185">Reference proteome</keyword>
<dbReference type="Gene3D" id="3.20.20.370">
    <property type="entry name" value="Glycoside hydrolase/deacetylase"/>
    <property type="match status" value="1"/>
</dbReference>
<dbReference type="InterPro" id="IPR052740">
    <property type="entry name" value="CE4"/>
</dbReference>
<dbReference type="SUPFAM" id="SSF57424">
    <property type="entry name" value="LDL receptor-like module"/>
    <property type="match status" value="1"/>
</dbReference>
<sequence>MLTTKKWSTMLMHVAIMLMLLDQHAQGSERHPRQSSNATTTEQLCRGRDSEEYFRLSAGDDCRDVVRCDRSGRSGPSRLAAVRCPNGLAFDVDRQVCDWKTKVRNCDRLERPRKIKPLLVTEEPLCSGTDLACGSGVCVAKELFCDGKPDCDDGSDENTCGVEEDPNRAQVCDKSQCVLPECFCSVDGTRIPGDINPKQTPQMITITFSGAINLDNVDLYDDIFNGERKNPNGCQVKATFFTSHKYTNYSAVQELHRKGHEIAVFSISNKESRDYWSHGTYDDWLAEMAGARLIVERFANITDNSIVGLRAPYLRVGGNAQFDMMNDQFFFYDASITAPLGKLPLWPYTLYFRMPHKCHGNGQNCPSRSHPVWEMVMNEMDRRDDPEFDEGLSGCHYVDSCTNIRTPKQFAHFLEHNFRRHYNTNRAPLGLHFHASWLKGNKNFKKELINFIQSKSGNPDVYFVTMLQVIQWMQAPTEVAGLRDFPEWKEKCDVQGLPFCSLPNTCPVRTREIPDETLSLFTCMDCPRNYPWLLDPTGDGVEII</sequence>
<evidence type="ECO:0000256" key="2">
    <source>
        <dbReference type="PROSITE-ProRule" id="PRU00124"/>
    </source>
</evidence>
<dbReference type="Proteomes" id="UP000694843">
    <property type="component" value="Unplaced"/>
</dbReference>
<feature type="chain" id="PRO_5037526608" evidence="3">
    <location>
        <begin position="28"/>
        <end position="544"/>
    </location>
</feature>
<dbReference type="GO" id="GO:0008061">
    <property type="term" value="F:chitin binding"/>
    <property type="evidence" value="ECO:0007669"/>
    <property type="project" value="InterPro"/>
</dbReference>
<dbReference type="SUPFAM" id="SSF57625">
    <property type="entry name" value="Invertebrate chitin-binding proteins"/>
    <property type="match status" value="1"/>
</dbReference>
<dbReference type="OrthoDB" id="504708at2759"/>
<feature type="disulfide bond" evidence="2">
    <location>
        <begin position="126"/>
        <end position="138"/>
    </location>
</feature>
<feature type="disulfide bond" evidence="2">
    <location>
        <begin position="133"/>
        <end position="151"/>
    </location>
</feature>
<dbReference type="SMART" id="SM00192">
    <property type="entry name" value="LDLa"/>
    <property type="match status" value="1"/>
</dbReference>
<organism evidence="5 6">
    <name type="scientific">Hyalella azteca</name>
    <name type="common">Amphipod</name>
    <dbReference type="NCBI Taxonomy" id="294128"/>
    <lineage>
        <taxon>Eukaryota</taxon>
        <taxon>Metazoa</taxon>
        <taxon>Ecdysozoa</taxon>
        <taxon>Arthropoda</taxon>
        <taxon>Crustacea</taxon>
        <taxon>Multicrustacea</taxon>
        <taxon>Malacostraca</taxon>
        <taxon>Eumalacostraca</taxon>
        <taxon>Peracarida</taxon>
        <taxon>Amphipoda</taxon>
        <taxon>Senticaudata</taxon>
        <taxon>Talitrida</taxon>
        <taxon>Talitroidea</taxon>
        <taxon>Hyalellidae</taxon>
        <taxon>Hyalella</taxon>
    </lineage>
</organism>
<dbReference type="AlphaFoldDB" id="A0A8B7PLB5"/>
<feature type="signal peptide" evidence="3">
    <location>
        <begin position="1"/>
        <end position="27"/>
    </location>
</feature>
<dbReference type="InterPro" id="IPR002172">
    <property type="entry name" value="LDrepeatLR_classA_rpt"/>
</dbReference>
<feature type="domain" description="Chitin-binding type-2" evidence="4">
    <location>
        <begin position="42"/>
        <end position="108"/>
    </location>
</feature>
<dbReference type="PROSITE" id="PS50940">
    <property type="entry name" value="CHIT_BIND_II"/>
    <property type="match status" value="1"/>
</dbReference>
<evidence type="ECO:0000256" key="1">
    <source>
        <dbReference type="ARBA" id="ARBA00023157"/>
    </source>
</evidence>
<dbReference type="Gene3D" id="4.10.400.10">
    <property type="entry name" value="Low-density Lipoprotein Receptor"/>
    <property type="match status" value="1"/>
</dbReference>
<gene>
    <name evidence="6" type="primary">LOC108681649</name>
</gene>
<dbReference type="KEGG" id="hazt:108681649"/>
<proteinExistence type="predicted"/>
<dbReference type="Pfam" id="PF00057">
    <property type="entry name" value="Ldl_recept_a"/>
    <property type="match status" value="1"/>
</dbReference>
<evidence type="ECO:0000313" key="5">
    <source>
        <dbReference type="Proteomes" id="UP000694843"/>
    </source>
</evidence>
<name>A0A8B7PLB5_HYAAZ</name>
<dbReference type="InterPro" id="IPR036055">
    <property type="entry name" value="LDL_receptor-like_sf"/>
</dbReference>
<dbReference type="GeneID" id="108681649"/>
<dbReference type="SUPFAM" id="SSF88713">
    <property type="entry name" value="Glycoside hydrolase/deacetylase"/>
    <property type="match status" value="1"/>
</dbReference>
<dbReference type="SMART" id="SM00494">
    <property type="entry name" value="ChtBD2"/>
    <property type="match status" value="1"/>
</dbReference>
<reference evidence="6" key="1">
    <citation type="submission" date="2025-08" db="UniProtKB">
        <authorList>
            <consortium name="RefSeq"/>
        </authorList>
    </citation>
    <scope>IDENTIFICATION</scope>
    <source>
        <tissue evidence="6">Whole organism</tissue>
    </source>
</reference>
<dbReference type="RefSeq" id="XP_018026191.2">
    <property type="nucleotide sequence ID" value="XM_018170702.2"/>
</dbReference>
<dbReference type="InterPro" id="IPR036508">
    <property type="entry name" value="Chitin-bd_dom_sf"/>
</dbReference>
<dbReference type="PANTHER" id="PTHR45985:SF1">
    <property type="entry name" value="VERMIFORM, ISOFORM I"/>
    <property type="match status" value="1"/>
</dbReference>
<dbReference type="PROSITE" id="PS50068">
    <property type="entry name" value="LDLRA_2"/>
    <property type="match status" value="1"/>
</dbReference>
<evidence type="ECO:0000259" key="4">
    <source>
        <dbReference type="PROSITE" id="PS50940"/>
    </source>
</evidence>
<dbReference type="FunFam" id="3.20.20.370:FF:000003">
    <property type="entry name" value="CLUMA_CG003232, isoform B"/>
    <property type="match status" value="1"/>
</dbReference>
<evidence type="ECO:0000256" key="3">
    <source>
        <dbReference type="SAM" id="SignalP"/>
    </source>
</evidence>
<dbReference type="PANTHER" id="PTHR45985">
    <property type="match status" value="1"/>
</dbReference>
<accession>A0A8B7PLB5</accession>
<dbReference type="PROSITE" id="PS01209">
    <property type="entry name" value="LDLRA_1"/>
    <property type="match status" value="1"/>
</dbReference>
<dbReference type="Pfam" id="PF01607">
    <property type="entry name" value="CBM_14"/>
    <property type="match status" value="1"/>
</dbReference>
<dbReference type="CDD" id="cd10974">
    <property type="entry name" value="CE4_CDA_like_1"/>
    <property type="match status" value="1"/>
</dbReference>
<keyword evidence="3" id="KW-0732">Signal</keyword>
<dbReference type="GO" id="GO:0005975">
    <property type="term" value="P:carbohydrate metabolic process"/>
    <property type="evidence" value="ECO:0007669"/>
    <property type="project" value="InterPro"/>
</dbReference>
<dbReference type="OMA" id="ACGNGEC"/>
<keyword evidence="1 2" id="KW-1015">Disulfide bond</keyword>
<dbReference type="CDD" id="cd00112">
    <property type="entry name" value="LDLa"/>
    <property type="match status" value="1"/>
</dbReference>
<evidence type="ECO:0000313" key="6">
    <source>
        <dbReference type="RefSeq" id="XP_018026191.2"/>
    </source>
</evidence>
<dbReference type="InterPro" id="IPR023415">
    <property type="entry name" value="LDLR_class-A_CS"/>
</dbReference>
<feature type="disulfide bond" evidence="2">
    <location>
        <begin position="145"/>
        <end position="160"/>
    </location>
</feature>